<dbReference type="CDD" id="cd04216">
    <property type="entry name" value="Phytocyanin"/>
    <property type="match status" value="1"/>
</dbReference>
<feature type="compositionally biased region" description="Low complexity" evidence="1">
    <location>
        <begin position="123"/>
        <end position="160"/>
    </location>
</feature>
<dbReference type="EMBL" id="JASCZI010090642">
    <property type="protein sequence ID" value="MED6143815.1"/>
    <property type="molecule type" value="Genomic_DNA"/>
</dbReference>
<protein>
    <recommendedName>
        <fullName evidence="3">Phytocyanin domain-containing protein</fullName>
    </recommendedName>
</protein>
<dbReference type="InterPro" id="IPR008972">
    <property type="entry name" value="Cupredoxin"/>
</dbReference>
<feature type="domain" description="Phytocyanin" evidence="3">
    <location>
        <begin position="25"/>
        <end position="124"/>
    </location>
</feature>
<proteinExistence type="predicted"/>
<dbReference type="PROSITE" id="PS51485">
    <property type="entry name" value="PHYTOCYANIN"/>
    <property type="match status" value="1"/>
</dbReference>
<sequence>MAKAIAMVASSLLILLLASPTVFAADHVVGGSSGWSLGVDYKTWASGETFNVGDTLTFNYDSSTHQLDEVSKSEYDSCSPSSNAVNHNDGNTKITLSKAGTYYFLCPSLGHCGGGMKLAVTVSGSSGSPSTPSTPSGGSPSTPSSPKSSTPATPSSPAPKDNAAVGVSSGVTQLALVASALVFGFMF</sequence>
<evidence type="ECO:0000259" key="3">
    <source>
        <dbReference type="PROSITE" id="PS51485"/>
    </source>
</evidence>
<evidence type="ECO:0000313" key="4">
    <source>
        <dbReference type="EMBL" id="MED6143815.1"/>
    </source>
</evidence>
<keyword evidence="5" id="KW-1185">Reference proteome</keyword>
<accession>A0ABU6T5N2</accession>
<comment type="caution">
    <text evidence="4">The sequence shown here is derived from an EMBL/GenBank/DDBJ whole genome shotgun (WGS) entry which is preliminary data.</text>
</comment>
<dbReference type="Pfam" id="PF02298">
    <property type="entry name" value="Cu_bind_like"/>
    <property type="match status" value="1"/>
</dbReference>
<dbReference type="InterPro" id="IPR039391">
    <property type="entry name" value="Phytocyanin-like"/>
</dbReference>
<evidence type="ECO:0000256" key="1">
    <source>
        <dbReference type="SAM" id="MobiDB-lite"/>
    </source>
</evidence>
<dbReference type="InterPro" id="IPR003245">
    <property type="entry name" value="Phytocyanin_dom"/>
</dbReference>
<reference evidence="4 5" key="1">
    <citation type="journal article" date="2023" name="Plants (Basel)">
        <title>Bridging the Gap: Combining Genomics and Transcriptomics Approaches to Understand Stylosanthes scabra, an Orphan Legume from the Brazilian Caatinga.</title>
        <authorList>
            <person name="Ferreira-Neto J.R.C."/>
            <person name="da Silva M.D."/>
            <person name="Binneck E."/>
            <person name="de Melo N.F."/>
            <person name="da Silva R.H."/>
            <person name="de Melo A.L.T.M."/>
            <person name="Pandolfi V."/>
            <person name="Bustamante F.O."/>
            <person name="Brasileiro-Vidal A.C."/>
            <person name="Benko-Iseppon A.M."/>
        </authorList>
    </citation>
    <scope>NUCLEOTIDE SEQUENCE [LARGE SCALE GENOMIC DNA]</scope>
    <source>
        <tissue evidence="4">Leaves</tissue>
    </source>
</reference>
<keyword evidence="2" id="KW-0732">Signal</keyword>
<evidence type="ECO:0000313" key="5">
    <source>
        <dbReference type="Proteomes" id="UP001341840"/>
    </source>
</evidence>
<dbReference type="Gene3D" id="2.60.40.420">
    <property type="entry name" value="Cupredoxins - blue copper proteins"/>
    <property type="match status" value="1"/>
</dbReference>
<dbReference type="Proteomes" id="UP001341840">
    <property type="component" value="Unassembled WGS sequence"/>
</dbReference>
<dbReference type="PANTHER" id="PTHR33021">
    <property type="entry name" value="BLUE COPPER PROTEIN"/>
    <property type="match status" value="1"/>
</dbReference>
<feature type="chain" id="PRO_5046080341" description="Phytocyanin domain-containing protein" evidence="2">
    <location>
        <begin position="25"/>
        <end position="187"/>
    </location>
</feature>
<dbReference type="SUPFAM" id="SSF49503">
    <property type="entry name" value="Cupredoxins"/>
    <property type="match status" value="1"/>
</dbReference>
<evidence type="ECO:0000256" key="2">
    <source>
        <dbReference type="SAM" id="SignalP"/>
    </source>
</evidence>
<feature type="region of interest" description="Disordered" evidence="1">
    <location>
        <begin position="122"/>
        <end position="163"/>
    </location>
</feature>
<feature type="signal peptide" evidence="2">
    <location>
        <begin position="1"/>
        <end position="24"/>
    </location>
</feature>
<dbReference type="PANTHER" id="PTHR33021:SF350">
    <property type="entry name" value="UCLACYANIN-2"/>
    <property type="match status" value="1"/>
</dbReference>
<organism evidence="4 5">
    <name type="scientific">Stylosanthes scabra</name>
    <dbReference type="NCBI Taxonomy" id="79078"/>
    <lineage>
        <taxon>Eukaryota</taxon>
        <taxon>Viridiplantae</taxon>
        <taxon>Streptophyta</taxon>
        <taxon>Embryophyta</taxon>
        <taxon>Tracheophyta</taxon>
        <taxon>Spermatophyta</taxon>
        <taxon>Magnoliopsida</taxon>
        <taxon>eudicotyledons</taxon>
        <taxon>Gunneridae</taxon>
        <taxon>Pentapetalae</taxon>
        <taxon>rosids</taxon>
        <taxon>fabids</taxon>
        <taxon>Fabales</taxon>
        <taxon>Fabaceae</taxon>
        <taxon>Papilionoideae</taxon>
        <taxon>50 kb inversion clade</taxon>
        <taxon>dalbergioids sensu lato</taxon>
        <taxon>Dalbergieae</taxon>
        <taxon>Pterocarpus clade</taxon>
        <taxon>Stylosanthes</taxon>
    </lineage>
</organism>
<gene>
    <name evidence="4" type="ORF">PIB30_009315</name>
</gene>
<name>A0ABU6T5N2_9FABA</name>